<accession>A0A9P6J282</accession>
<evidence type="ECO:0000313" key="1">
    <source>
        <dbReference type="EMBL" id="KAF9959112.1"/>
    </source>
</evidence>
<protein>
    <submittedName>
        <fullName evidence="1">Uncharacterized protein</fullName>
    </submittedName>
</protein>
<proteinExistence type="predicted"/>
<dbReference type="OrthoDB" id="2435983at2759"/>
<dbReference type="Proteomes" id="UP000738359">
    <property type="component" value="Unassembled WGS sequence"/>
</dbReference>
<comment type="caution">
    <text evidence="1">The sequence shown here is derived from an EMBL/GenBank/DDBJ whole genome shotgun (WGS) entry which is preliminary data.</text>
</comment>
<gene>
    <name evidence="1" type="ORF">BGZ70_008974</name>
</gene>
<keyword evidence="2" id="KW-1185">Reference proteome</keyword>
<name>A0A9P6J282_MORAP</name>
<sequence length="173" mass="19589">MVRFLCQSMEVDTDFMAMMPSGRQEVVLFNDFKDLVRQSGILRKGQKVLIKSLMLSSMSKIIQECITLEDVRVLLIIEQDSQFLICVIQSLIEDLAWIKEPSSTPGVSLSDVLDVGRIENSLRILERFAMVSSKPAATLASNSRIFPLLVHLITLCRMHAFQYPHQTGTIPEF</sequence>
<dbReference type="EMBL" id="JAAAHY010000691">
    <property type="protein sequence ID" value="KAF9959112.1"/>
    <property type="molecule type" value="Genomic_DNA"/>
</dbReference>
<dbReference type="AlphaFoldDB" id="A0A9P6J282"/>
<reference evidence="1" key="1">
    <citation type="journal article" date="2020" name="Fungal Divers.">
        <title>Resolving the Mortierellaceae phylogeny through synthesis of multi-gene phylogenetics and phylogenomics.</title>
        <authorList>
            <person name="Vandepol N."/>
            <person name="Liber J."/>
            <person name="Desiro A."/>
            <person name="Na H."/>
            <person name="Kennedy M."/>
            <person name="Barry K."/>
            <person name="Grigoriev I.V."/>
            <person name="Miller A.N."/>
            <person name="O'Donnell K."/>
            <person name="Stajich J.E."/>
            <person name="Bonito G."/>
        </authorList>
    </citation>
    <scope>NUCLEOTIDE SEQUENCE</scope>
    <source>
        <strain evidence="1">CK1249</strain>
    </source>
</reference>
<organism evidence="1 2">
    <name type="scientific">Mortierella alpina</name>
    <name type="common">Oleaginous fungus</name>
    <name type="synonym">Mortierella renispora</name>
    <dbReference type="NCBI Taxonomy" id="64518"/>
    <lineage>
        <taxon>Eukaryota</taxon>
        <taxon>Fungi</taxon>
        <taxon>Fungi incertae sedis</taxon>
        <taxon>Mucoromycota</taxon>
        <taxon>Mortierellomycotina</taxon>
        <taxon>Mortierellomycetes</taxon>
        <taxon>Mortierellales</taxon>
        <taxon>Mortierellaceae</taxon>
        <taxon>Mortierella</taxon>
    </lineage>
</organism>
<evidence type="ECO:0000313" key="2">
    <source>
        <dbReference type="Proteomes" id="UP000738359"/>
    </source>
</evidence>